<evidence type="ECO:0000256" key="1">
    <source>
        <dbReference type="ARBA" id="ARBA00022737"/>
    </source>
</evidence>
<feature type="compositionally biased region" description="Acidic residues" evidence="2">
    <location>
        <begin position="180"/>
        <end position="189"/>
    </location>
</feature>
<feature type="region of interest" description="Disordered" evidence="2">
    <location>
        <begin position="172"/>
        <end position="198"/>
    </location>
</feature>
<organism evidence="5 6">
    <name type="scientific">Pseudoflavonifractor intestinihominis</name>
    <dbReference type="NCBI Taxonomy" id="3133171"/>
    <lineage>
        <taxon>Bacteria</taxon>
        <taxon>Bacillati</taxon>
        <taxon>Bacillota</taxon>
        <taxon>Clostridia</taxon>
        <taxon>Eubacteriales</taxon>
        <taxon>Oscillospiraceae</taxon>
        <taxon>Pseudoflavonifractor</taxon>
    </lineage>
</organism>
<dbReference type="InterPro" id="IPR001119">
    <property type="entry name" value="SLH_dom"/>
</dbReference>
<dbReference type="Pfam" id="PF00395">
    <property type="entry name" value="SLH"/>
    <property type="match status" value="3"/>
</dbReference>
<feature type="chain" id="PRO_5045570786" evidence="3">
    <location>
        <begin position="28"/>
        <end position="390"/>
    </location>
</feature>
<evidence type="ECO:0000313" key="5">
    <source>
        <dbReference type="EMBL" id="MEQ2444613.1"/>
    </source>
</evidence>
<proteinExistence type="predicted"/>
<dbReference type="RefSeq" id="WP_294520512.1">
    <property type="nucleotide sequence ID" value="NZ_JBBMFK010000028.1"/>
</dbReference>
<keyword evidence="6" id="KW-1185">Reference proteome</keyword>
<feature type="signal peptide" evidence="3">
    <location>
        <begin position="1"/>
        <end position="27"/>
    </location>
</feature>
<protein>
    <submittedName>
        <fullName evidence="5">S-layer homology domain-containing protein</fullName>
    </submittedName>
</protein>
<dbReference type="Gene3D" id="2.60.40.680">
    <property type="match status" value="1"/>
</dbReference>
<keyword evidence="1" id="KW-0677">Repeat</keyword>
<evidence type="ECO:0000259" key="4">
    <source>
        <dbReference type="PROSITE" id="PS51272"/>
    </source>
</evidence>
<reference evidence="5 6" key="1">
    <citation type="submission" date="2024-03" db="EMBL/GenBank/DDBJ databases">
        <title>Human intestinal bacterial collection.</title>
        <authorList>
            <person name="Pauvert C."/>
            <person name="Hitch T.C.A."/>
            <person name="Clavel T."/>
        </authorList>
    </citation>
    <scope>NUCLEOTIDE SEQUENCE [LARGE SCALE GENOMIC DNA]</scope>
    <source>
        <strain evidence="5 6">CLA-AP-H29</strain>
    </source>
</reference>
<feature type="domain" description="SLH" evidence="4">
    <location>
        <begin position="332"/>
        <end position="390"/>
    </location>
</feature>
<gene>
    <name evidence="5" type="ORF">WMO64_14190</name>
</gene>
<feature type="domain" description="SLH" evidence="4">
    <location>
        <begin position="266"/>
        <end position="329"/>
    </location>
</feature>
<evidence type="ECO:0000256" key="2">
    <source>
        <dbReference type="SAM" id="MobiDB-lite"/>
    </source>
</evidence>
<dbReference type="EMBL" id="JBBMFK010000028">
    <property type="protein sequence ID" value="MEQ2444613.1"/>
    <property type="molecule type" value="Genomic_DNA"/>
</dbReference>
<dbReference type="CDD" id="cd08547">
    <property type="entry name" value="Type_II_cohesin"/>
    <property type="match status" value="1"/>
</dbReference>
<sequence length="390" mass="41277">MKRCKKWLTCLLAVVMAVSCLCVPAMAVETEKVPAVQLTTADWYEEGSQVEVAINALVSGMVADGRLTVKYDADKLSYASAELDSTWAEQAKTVLSVNTDVPGQVTLAFAGTEAVDAGAFITVCFNSVAGGTTTISLAGEAGGDYISGLNTGDGGYTLAAEVSTAIGDLYSPVPGGWPSDDSEIPDDDTPTGGQPGDKCDGGADCPSHNFTDVSVDSIYHEGIDFMVKNGYMNGVSATSFAPTMTMNRGMIVTILYRMSGAPAVTGSNPFTDVKSTDYCYDAVRWAVESGITKGVSATEFNPNGLLTRQEIAAFLYRYAELVGYDTTKSGNIQLYQDADQVFDWAQDAMKWAVGSEIIKGASATQLKPADNATREQIAVMVWRLVTANQG</sequence>
<dbReference type="Proteomes" id="UP001464378">
    <property type="component" value="Unassembled WGS sequence"/>
</dbReference>
<feature type="domain" description="SLH" evidence="4">
    <location>
        <begin position="206"/>
        <end position="265"/>
    </location>
</feature>
<name>A0ABV1EF15_9FIRM</name>
<keyword evidence="3" id="KW-0732">Signal</keyword>
<evidence type="ECO:0000313" key="6">
    <source>
        <dbReference type="Proteomes" id="UP001464378"/>
    </source>
</evidence>
<evidence type="ECO:0000256" key="3">
    <source>
        <dbReference type="SAM" id="SignalP"/>
    </source>
</evidence>
<comment type="caution">
    <text evidence="5">The sequence shown here is derived from an EMBL/GenBank/DDBJ whole genome shotgun (WGS) entry which is preliminary data.</text>
</comment>
<accession>A0ABV1EF15</accession>
<dbReference type="PROSITE" id="PS51257">
    <property type="entry name" value="PROKAR_LIPOPROTEIN"/>
    <property type="match status" value="1"/>
</dbReference>
<dbReference type="PROSITE" id="PS51272">
    <property type="entry name" value="SLH"/>
    <property type="match status" value="3"/>
</dbReference>